<proteinExistence type="predicted"/>
<dbReference type="Pfam" id="PF13683">
    <property type="entry name" value="rve_3"/>
    <property type="match status" value="1"/>
</dbReference>
<dbReference type="EMBL" id="JAAXOP010000003">
    <property type="protein sequence ID" value="NKY50310.1"/>
    <property type="molecule type" value="Genomic_DNA"/>
</dbReference>
<evidence type="ECO:0000259" key="1">
    <source>
        <dbReference type="Pfam" id="PF13683"/>
    </source>
</evidence>
<comment type="caution">
    <text evidence="2">The sequence shown here is derived from an EMBL/GenBank/DDBJ whole genome shotgun (WGS) entry which is preliminary data.</text>
</comment>
<evidence type="ECO:0000313" key="3">
    <source>
        <dbReference type="Proteomes" id="UP000565711"/>
    </source>
</evidence>
<feature type="domain" description="Integrase catalytic" evidence="1">
    <location>
        <begin position="2"/>
        <end position="31"/>
    </location>
</feature>
<accession>A0A846XWX7</accession>
<dbReference type="SUPFAM" id="SSF53098">
    <property type="entry name" value="Ribonuclease H-like"/>
    <property type="match status" value="1"/>
</dbReference>
<dbReference type="AlphaFoldDB" id="A0A846XWX7"/>
<protein>
    <submittedName>
        <fullName evidence="2">Transposase</fullName>
    </submittedName>
</protein>
<keyword evidence="3" id="KW-1185">Reference proteome</keyword>
<reference evidence="2 3" key="1">
    <citation type="submission" date="2020-04" db="EMBL/GenBank/DDBJ databases">
        <title>MicrobeNet Type strains.</title>
        <authorList>
            <person name="Nicholson A.C."/>
        </authorList>
    </citation>
    <scope>NUCLEOTIDE SEQUENCE [LARGE SCALE GENOMIC DNA]</scope>
    <source>
        <strain evidence="2 3">JCM 12354</strain>
    </source>
</reference>
<name>A0A846XWX7_9NOCA</name>
<gene>
    <name evidence="2" type="ORF">HGA08_08825</name>
</gene>
<dbReference type="Proteomes" id="UP000565711">
    <property type="component" value="Unassembled WGS sequence"/>
</dbReference>
<dbReference type="InterPro" id="IPR012337">
    <property type="entry name" value="RNaseH-like_sf"/>
</dbReference>
<evidence type="ECO:0000313" key="2">
    <source>
        <dbReference type="EMBL" id="NKY50310.1"/>
    </source>
</evidence>
<organism evidence="2 3">
    <name type="scientific">Nocardia vermiculata</name>
    <dbReference type="NCBI Taxonomy" id="257274"/>
    <lineage>
        <taxon>Bacteria</taxon>
        <taxon>Bacillati</taxon>
        <taxon>Actinomycetota</taxon>
        <taxon>Actinomycetes</taxon>
        <taxon>Mycobacteriales</taxon>
        <taxon>Nocardiaceae</taxon>
        <taxon>Nocardia</taxon>
    </lineage>
</organism>
<sequence>KTISDVEYALMEWCDWYNNARLHSRLDYLTPAEYETAYYAQLPPRRPALV</sequence>
<feature type="non-terminal residue" evidence="2">
    <location>
        <position position="1"/>
    </location>
</feature>
<dbReference type="GO" id="GO:0015074">
    <property type="term" value="P:DNA integration"/>
    <property type="evidence" value="ECO:0007669"/>
    <property type="project" value="InterPro"/>
</dbReference>
<dbReference type="InterPro" id="IPR001584">
    <property type="entry name" value="Integrase_cat-core"/>
</dbReference>